<dbReference type="InterPro" id="IPR008979">
    <property type="entry name" value="Galactose-bd-like_sf"/>
</dbReference>
<comment type="caution">
    <text evidence="7">The sequence shown here is derived from an EMBL/GenBank/DDBJ whole genome shotgun (WGS) entry which is preliminary data.</text>
</comment>
<dbReference type="GO" id="GO:0006508">
    <property type="term" value="P:proteolysis"/>
    <property type="evidence" value="ECO:0007669"/>
    <property type="project" value="UniProtKB-KW"/>
</dbReference>
<dbReference type="InterPro" id="IPR023828">
    <property type="entry name" value="Peptidase_S8_Ser-AS"/>
</dbReference>
<evidence type="ECO:0000259" key="6">
    <source>
        <dbReference type="Pfam" id="PF00082"/>
    </source>
</evidence>
<keyword evidence="2 5" id="KW-0645">Protease</keyword>
<gene>
    <name evidence="7" type="ORF">EDC56_2241</name>
</gene>
<comment type="similarity">
    <text evidence="1 5">Belongs to the peptidase S8 family.</text>
</comment>
<evidence type="ECO:0000256" key="1">
    <source>
        <dbReference type="ARBA" id="ARBA00011073"/>
    </source>
</evidence>
<keyword evidence="3 5" id="KW-0378">Hydrolase</keyword>
<evidence type="ECO:0000256" key="5">
    <source>
        <dbReference type="PROSITE-ProRule" id="PRU01240"/>
    </source>
</evidence>
<dbReference type="CDD" id="cd04842">
    <property type="entry name" value="Peptidases_S8_Kp43_protease"/>
    <property type="match status" value="1"/>
</dbReference>
<dbReference type="InterPro" id="IPR015500">
    <property type="entry name" value="Peptidase_S8_subtilisin-rel"/>
</dbReference>
<dbReference type="EMBL" id="RKHR01000004">
    <property type="protein sequence ID" value="ROS01793.1"/>
    <property type="molecule type" value="Genomic_DNA"/>
</dbReference>
<dbReference type="PANTHER" id="PTHR43399:SF4">
    <property type="entry name" value="CELL WALL-ASSOCIATED PROTEASE"/>
    <property type="match status" value="1"/>
</dbReference>
<dbReference type="PROSITE" id="PS00138">
    <property type="entry name" value="SUBTILASE_SER"/>
    <property type="match status" value="1"/>
</dbReference>
<reference evidence="7 8" key="1">
    <citation type="submission" date="2018-11" db="EMBL/GenBank/DDBJ databases">
        <title>Genomic Encyclopedia of Type Strains, Phase IV (KMG-IV): sequencing the most valuable type-strain genomes for metagenomic binning, comparative biology and taxonomic classification.</title>
        <authorList>
            <person name="Goeker M."/>
        </authorList>
    </citation>
    <scope>NUCLEOTIDE SEQUENCE [LARGE SCALE GENOMIC DNA]</scope>
    <source>
        <strain evidence="7 8">DSM 100316</strain>
    </source>
</reference>
<dbReference type="Gene3D" id="3.40.50.200">
    <property type="entry name" value="Peptidase S8/S53 domain"/>
    <property type="match status" value="1"/>
</dbReference>
<evidence type="ECO:0000313" key="8">
    <source>
        <dbReference type="Proteomes" id="UP000275394"/>
    </source>
</evidence>
<feature type="active site" description="Charge relay system" evidence="5">
    <location>
        <position position="338"/>
    </location>
</feature>
<keyword evidence="4 5" id="KW-0720">Serine protease</keyword>
<dbReference type="SUPFAM" id="SSF49785">
    <property type="entry name" value="Galactose-binding domain-like"/>
    <property type="match status" value="1"/>
</dbReference>
<dbReference type="InterPro" id="IPR000209">
    <property type="entry name" value="Peptidase_S8/S53_dom"/>
</dbReference>
<dbReference type="RefSeq" id="WP_162844156.1">
    <property type="nucleotide sequence ID" value="NZ_RKHR01000004.1"/>
</dbReference>
<dbReference type="Proteomes" id="UP000275394">
    <property type="component" value="Unassembled WGS sequence"/>
</dbReference>
<dbReference type="AlphaFoldDB" id="A0A3N2DPS0"/>
<name>A0A3N2DPS0_9GAMM</name>
<evidence type="ECO:0000313" key="7">
    <source>
        <dbReference type="EMBL" id="ROS01793.1"/>
    </source>
</evidence>
<accession>A0A3N2DPS0</accession>
<dbReference type="InterPro" id="IPR034058">
    <property type="entry name" value="TagA/B/C/D_pept_dom"/>
</dbReference>
<dbReference type="InterPro" id="IPR051048">
    <property type="entry name" value="Peptidase_S8/S53_subtilisin"/>
</dbReference>
<evidence type="ECO:0000256" key="3">
    <source>
        <dbReference type="ARBA" id="ARBA00022801"/>
    </source>
</evidence>
<protein>
    <submittedName>
        <fullName evidence="7">Subtilisin family serine protease</fullName>
    </submittedName>
</protein>
<dbReference type="PROSITE" id="PS51892">
    <property type="entry name" value="SUBTILASE"/>
    <property type="match status" value="1"/>
</dbReference>
<dbReference type="Gene3D" id="2.60.120.380">
    <property type="match status" value="1"/>
</dbReference>
<feature type="active site" description="Charge relay system" evidence="5">
    <location>
        <position position="313"/>
    </location>
</feature>
<dbReference type="SUPFAM" id="SSF52743">
    <property type="entry name" value="Subtilisin-like"/>
    <property type="match status" value="1"/>
</dbReference>
<proteinExistence type="inferred from homology"/>
<dbReference type="GO" id="GO:0004252">
    <property type="term" value="F:serine-type endopeptidase activity"/>
    <property type="evidence" value="ECO:0007669"/>
    <property type="project" value="UniProtKB-UniRule"/>
</dbReference>
<keyword evidence="8" id="KW-1185">Reference proteome</keyword>
<sequence length="722" mass="77541">MNTRKTLFAIALVSASGYYYLQHYSPQRELFPAGEATAAENNAPAVLDVAGDKAATFGGGETRANEQHGYRLTNQVAELAFLADQDVAGRRYLSTNALQSYVTQPGESVIRLKGANFVLDPEHVPNIGSGSEYIYLQLTDGLTAETRDQLATTGVVLEQFIDNNTWLIEVSNEQVQQLTLLDQVYAMGERDVKDKVSPSILERGVREASESGYVVAVEVLTADERRELEQYLLSTALVEGPENIKPLGKTALHVEVAGANFNAIANINSVAWIDNAVGEEMINNSNAAKLSNIDTVRHGLGLTGAGVRLAIWDVGEVAGHYDLIARLTVQDGGDLSEHATHVAGTMVGDGSLDARAKGMAPAATLLAYDMANDSIEMRHAAEDLKIVISNHSYGTKVGWVLDKKTGDWYFVDNQYRFGNYSTKARLWDEIVKDTGLIIVKSAGNDRDDGLTTASEKQPADGGGTGFSTISSYANAKNIITVGAVYDSGRMTKFSGWGPSNDGRIKPDVVANGVWLKSTGTDNDYTRISGTSMAAPVVSGASALLVERFRQVFDEAPKASQLKAALLHTAMDQGNPGPDYDTGWGLVDLEAAIDLVDQGRDHLFARTITNEAAENLSFVVPAQQSMFKLTMVWTDPKGAASSASNLINDLDVVLVSPSGQRFYPWVKDSNSPASAATRGINNVDNIEQVLVNNPEPGHWNAYITGAINQGDGQQVSVATSIAL</sequence>
<dbReference type="Pfam" id="PF00082">
    <property type="entry name" value="Peptidase_S8"/>
    <property type="match status" value="1"/>
</dbReference>
<evidence type="ECO:0000256" key="4">
    <source>
        <dbReference type="ARBA" id="ARBA00022825"/>
    </source>
</evidence>
<organism evidence="7 8">
    <name type="scientific">Sinobacterium caligoides</name>
    <dbReference type="NCBI Taxonomy" id="933926"/>
    <lineage>
        <taxon>Bacteria</taxon>
        <taxon>Pseudomonadati</taxon>
        <taxon>Pseudomonadota</taxon>
        <taxon>Gammaproteobacteria</taxon>
        <taxon>Cellvibrionales</taxon>
        <taxon>Spongiibacteraceae</taxon>
        <taxon>Sinobacterium</taxon>
    </lineage>
</organism>
<dbReference type="InterPro" id="IPR036852">
    <property type="entry name" value="Peptidase_S8/S53_dom_sf"/>
</dbReference>
<dbReference type="PANTHER" id="PTHR43399">
    <property type="entry name" value="SUBTILISIN-RELATED"/>
    <property type="match status" value="1"/>
</dbReference>
<evidence type="ECO:0000256" key="2">
    <source>
        <dbReference type="ARBA" id="ARBA00022670"/>
    </source>
</evidence>
<feature type="domain" description="Peptidase S8/S53" evidence="6">
    <location>
        <begin position="331"/>
        <end position="584"/>
    </location>
</feature>
<dbReference type="PRINTS" id="PR00723">
    <property type="entry name" value="SUBTILISIN"/>
</dbReference>
<feature type="active site" description="Charge relay system" evidence="5">
    <location>
        <position position="531"/>
    </location>
</feature>